<protein>
    <submittedName>
        <fullName evidence="1">Uncharacterized protein</fullName>
    </submittedName>
</protein>
<dbReference type="InterPro" id="IPR012338">
    <property type="entry name" value="Beta-lactam/transpept-like"/>
</dbReference>
<keyword evidence="2" id="KW-1185">Reference proteome</keyword>
<comment type="caution">
    <text evidence="1">The sequence shown here is derived from an EMBL/GenBank/DDBJ whole genome shotgun (WGS) entry which is preliminary data.</text>
</comment>
<sequence>MSIRDANGSGKVVHEGPAINSTKRCTDCFGGHGAYASMPDYFKILMSLLLDDEKVLKKETTKMMFEPQLSEESIEAQKKLWTDPANTKLFVGEFPPTFVDREASLCGLYGDQVKLPRDTKTGEMITLFEKAMYKRSMEKKAKM</sequence>
<organism evidence="1 2">
    <name type="scientific">Lepraria neglecta</name>
    <dbReference type="NCBI Taxonomy" id="209136"/>
    <lineage>
        <taxon>Eukaryota</taxon>
        <taxon>Fungi</taxon>
        <taxon>Dikarya</taxon>
        <taxon>Ascomycota</taxon>
        <taxon>Pezizomycotina</taxon>
        <taxon>Lecanoromycetes</taxon>
        <taxon>OSLEUM clade</taxon>
        <taxon>Lecanoromycetidae</taxon>
        <taxon>Lecanorales</taxon>
        <taxon>Lecanorineae</taxon>
        <taxon>Stereocaulaceae</taxon>
        <taxon>Lepraria</taxon>
    </lineage>
</organism>
<dbReference type="Gene3D" id="3.40.710.10">
    <property type="entry name" value="DD-peptidase/beta-lactamase superfamily"/>
    <property type="match status" value="1"/>
</dbReference>
<gene>
    <name evidence="1" type="ORF">OEA41_009738</name>
</gene>
<evidence type="ECO:0000313" key="2">
    <source>
        <dbReference type="Proteomes" id="UP001276659"/>
    </source>
</evidence>
<proteinExistence type="predicted"/>
<evidence type="ECO:0000313" key="1">
    <source>
        <dbReference type="EMBL" id="KAK3170351.1"/>
    </source>
</evidence>
<name>A0AAE0DHY9_9LECA</name>
<dbReference type="EMBL" id="JASNWA010000009">
    <property type="protein sequence ID" value="KAK3170351.1"/>
    <property type="molecule type" value="Genomic_DNA"/>
</dbReference>
<dbReference type="AlphaFoldDB" id="A0AAE0DHY9"/>
<accession>A0AAE0DHY9</accession>
<dbReference type="Proteomes" id="UP001276659">
    <property type="component" value="Unassembled WGS sequence"/>
</dbReference>
<reference evidence="1" key="1">
    <citation type="submission" date="2022-11" db="EMBL/GenBank/DDBJ databases">
        <title>Chromosomal genome sequence assembly and mating type (MAT) locus characterization of the leprose asexual lichenized fungus Lepraria neglecta (Nyl.) Erichsen.</title>
        <authorList>
            <person name="Allen J.L."/>
            <person name="Pfeffer B."/>
        </authorList>
    </citation>
    <scope>NUCLEOTIDE SEQUENCE</scope>
    <source>
        <strain evidence="1">Allen 5258</strain>
    </source>
</reference>